<evidence type="ECO:0000256" key="5">
    <source>
        <dbReference type="PROSITE-ProRule" id="PRU00266"/>
    </source>
</evidence>
<dbReference type="Gene3D" id="1.10.1520.10">
    <property type="entry name" value="Ribonuclease III domain"/>
    <property type="match status" value="1"/>
</dbReference>
<keyword evidence="1" id="KW-0540">Nuclease</keyword>
<reference evidence="8" key="2">
    <citation type="journal article" date="2018" name="Environ. Sci. Technol.">
        <title>The Toxicogenome of Hyalella azteca: A Model for Sediment Ecotoxicology and Evolutionary Toxicology.</title>
        <authorList>
            <person name="Poynton H.C."/>
            <person name="Hasenbein S."/>
            <person name="Benoit J.B."/>
            <person name="Sepulveda M.S."/>
            <person name="Poelchau M.F."/>
            <person name="Hughes D.S.T."/>
            <person name="Murali S.C."/>
            <person name="Chen S."/>
            <person name="Glastad K.M."/>
            <person name="Goodisman M.A.D."/>
            <person name="Werren J.H."/>
            <person name="Vineis J.H."/>
            <person name="Bowen J.L."/>
            <person name="Friedrich M."/>
            <person name="Jones J."/>
            <person name="Robertson H.M."/>
            <person name="Feyereisen R."/>
            <person name="Mechler-Hickson A."/>
            <person name="Mathers N."/>
            <person name="Lee C.E."/>
            <person name="Colbourne J.K."/>
            <person name="Biales A."/>
            <person name="Johnston J.S."/>
            <person name="Wellborn G.A."/>
            <person name="Rosendale A.J."/>
            <person name="Cridge A.G."/>
            <person name="Munoz-Torres M.C."/>
            <person name="Bain P.A."/>
            <person name="Manny A.R."/>
            <person name="Major K.M."/>
            <person name="Lambert F.N."/>
            <person name="Vulpe C.D."/>
            <person name="Tuck P."/>
            <person name="Blalock B.J."/>
            <person name="Lin Y.Y."/>
            <person name="Smith M.E."/>
            <person name="Ochoa-Acuna H."/>
            <person name="Chen M.M."/>
            <person name="Childers C.P."/>
            <person name="Qu J."/>
            <person name="Dugan S."/>
            <person name="Lee S.L."/>
            <person name="Chao H."/>
            <person name="Dinh H."/>
            <person name="Han Y."/>
            <person name="Doddapaneni H."/>
            <person name="Worley K.C."/>
            <person name="Muzny D.M."/>
            <person name="Gibbs R.A."/>
            <person name="Richards S."/>
        </authorList>
    </citation>
    <scope>NUCLEOTIDE SEQUENCE</scope>
    <source>
        <strain evidence="8">HAZT.00-mixed</strain>
        <tissue evidence="8">Whole organism</tissue>
    </source>
</reference>
<dbReference type="CDD" id="cd19877">
    <property type="entry name" value="DSRM_RNAse_III_meta_like"/>
    <property type="match status" value="1"/>
</dbReference>
<dbReference type="PROSITE" id="PS50142">
    <property type="entry name" value="RNASE_3_2"/>
    <property type="match status" value="1"/>
</dbReference>
<dbReference type="EMBL" id="JQDR03014173">
    <property type="protein sequence ID" value="KAA0188543.1"/>
    <property type="molecule type" value="Genomic_DNA"/>
</dbReference>
<dbReference type="Pfam" id="PF00636">
    <property type="entry name" value="Ribonuclease_3"/>
    <property type="match status" value="1"/>
</dbReference>
<organism evidence="8">
    <name type="scientific">Hyalella azteca</name>
    <name type="common">Amphipod</name>
    <dbReference type="NCBI Taxonomy" id="294128"/>
    <lineage>
        <taxon>Eukaryota</taxon>
        <taxon>Metazoa</taxon>
        <taxon>Ecdysozoa</taxon>
        <taxon>Arthropoda</taxon>
        <taxon>Crustacea</taxon>
        <taxon>Multicrustacea</taxon>
        <taxon>Malacostraca</taxon>
        <taxon>Eumalacostraca</taxon>
        <taxon>Peracarida</taxon>
        <taxon>Amphipoda</taxon>
        <taxon>Senticaudata</taxon>
        <taxon>Talitrida</taxon>
        <taxon>Talitroidea</taxon>
        <taxon>Hyalellidae</taxon>
        <taxon>Hyalella</taxon>
    </lineage>
</organism>
<dbReference type="AlphaFoldDB" id="A0A6A0GUA3"/>
<reference evidence="8" key="1">
    <citation type="submission" date="2014-08" db="EMBL/GenBank/DDBJ databases">
        <authorList>
            <person name="Murali S."/>
            <person name="Richards S."/>
            <person name="Bandaranaike D."/>
            <person name="Bellair M."/>
            <person name="Blankenburg K."/>
            <person name="Chao H."/>
            <person name="Dinh H."/>
            <person name="Doddapaneni H."/>
            <person name="Dugan-Rocha S."/>
            <person name="Elkadiri S."/>
            <person name="Gnanaolivu R."/>
            <person name="Hughes D."/>
            <person name="Lee S."/>
            <person name="Li M."/>
            <person name="Ming W."/>
            <person name="Munidasa M."/>
            <person name="Muniz J."/>
            <person name="Nguyen L."/>
            <person name="Osuji N."/>
            <person name="Pu L.-L."/>
            <person name="Puazo M."/>
            <person name="Skinner E."/>
            <person name="Qu C."/>
            <person name="Quiroz J."/>
            <person name="Raj R."/>
            <person name="Weissenberger G."/>
            <person name="Xin Y."/>
            <person name="Zou X."/>
            <person name="Han Y."/>
            <person name="Worley K."/>
            <person name="Muzny D."/>
            <person name="Gibbs R."/>
        </authorList>
    </citation>
    <scope>NUCLEOTIDE SEQUENCE</scope>
    <source>
        <strain evidence="8">HAZT.00-mixed</strain>
        <tissue evidence="8">Whole organism</tissue>
    </source>
</reference>
<protein>
    <recommendedName>
        <fullName evidence="9">RNase III domain-containing protein</fullName>
    </recommendedName>
</protein>
<dbReference type="Gene3D" id="3.30.160.20">
    <property type="match status" value="1"/>
</dbReference>
<feature type="non-terminal residue" evidence="8">
    <location>
        <position position="261"/>
    </location>
</feature>
<evidence type="ECO:0008006" key="9">
    <source>
        <dbReference type="Google" id="ProtNLM"/>
    </source>
</evidence>
<proteinExistence type="predicted"/>
<dbReference type="PROSITE" id="PS50137">
    <property type="entry name" value="DS_RBD"/>
    <property type="match status" value="1"/>
</dbReference>
<dbReference type="PANTHER" id="PTHR11207:SF0">
    <property type="entry name" value="RIBONUCLEASE 3"/>
    <property type="match status" value="1"/>
</dbReference>
<keyword evidence="3" id="KW-0378">Hydrolase</keyword>
<evidence type="ECO:0000259" key="6">
    <source>
        <dbReference type="PROSITE" id="PS50137"/>
    </source>
</evidence>
<dbReference type="GO" id="GO:0004525">
    <property type="term" value="F:ribonuclease III activity"/>
    <property type="evidence" value="ECO:0007669"/>
    <property type="project" value="InterPro"/>
</dbReference>
<evidence type="ECO:0000256" key="4">
    <source>
        <dbReference type="ARBA" id="ARBA00022884"/>
    </source>
</evidence>
<dbReference type="InterPro" id="IPR044442">
    <property type="entry name" value="RNAse_III_DSRM__animal"/>
</dbReference>
<feature type="domain" description="DRBM" evidence="6">
    <location>
        <begin position="134"/>
        <end position="204"/>
    </location>
</feature>
<dbReference type="GO" id="GO:0070877">
    <property type="term" value="C:microprocessor complex"/>
    <property type="evidence" value="ECO:0007669"/>
    <property type="project" value="TreeGrafter"/>
</dbReference>
<keyword evidence="4 5" id="KW-0694">RNA-binding</keyword>
<dbReference type="SMART" id="SM00535">
    <property type="entry name" value="RIBOc"/>
    <property type="match status" value="1"/>
</dbReference>
<evidence type="ECO:0000256" key="1">
    <source>
        <dbReference type="ARBA" id="ARBA00022722"/>
    </source>
</evidence>
<dbReference type="GO" id="GO:0003723">
    <property type="term" value="F:RNA binding"/>
    <property type="evidence" value="ECO:0007669"/>
    <property type="project" value="UniProtKB-UniRule"/>
</dbReference>
<dbReference type="SMART" id="SM00358">
    <property type="entry name" value="DSRM"/>
    <property type="match status" value="1"/>
</dbReference>
<dbReference type="PANTHER" id="PTHR11207">
    <property type="entry name" value="RIBONUCLEASE III"/>
    <property type="match status" value="1"/>
</dbReference>
<dbReference type="GO" id="GO:0031054">
    <property type="term" value="P:pre-miRNA processing"/>
    <property type="evidence" value="ECO:0007669"/>
    <property type="project" value="InterPro"/>
</dbReference>
<dbReference type="FunFam" id="3.30.160.20:FF:000012">
    <property type="entry name" value="Drosha ribonuclease III"/>
    <property type="match status" value="1"/>
</dbReference>
<evidence type="ECO:0000256" key="2">
    <source>
        <dbReference type="ARBA" id="ARBA00022759"/>
    </source>
</evidence>
<dbReference type="CDD" id="cd00593">
    <property type="entry name" value="RIBOc"/>
    <property type="match status" value="1"/>
</dbReference>
<evidence type="ECO:0000313" key="8">
    <source>
        <dbReference type="EMBL" id="KAA0188543.1"/>
    </source>
</evidence>
<feature type="domain" description="RNase III" evidence="7">
    <location>
        <begin position="1"/>
        <end position="107"/>
    </location>
</feature>
<accession>A0A6A0GUA3</accession>
<dbReference type="GO" id="GO:0031053">
    <property type="term" value="P:primary miRNA processing"/>
    <property type="evidence" value="ECO:0007669"/>
    <property type="project" value="TreeGrafter"/>
</dbReference>
<reference evidence="8" key="3">
    <citation type="submission" date="2019-06" db="EMBL/GenBank/DDBJ databases">
        <authorList>
            <person name="Poynton C."/>
            <person name="Hasenbein S."/>
            <person name="Benoit J.B."/>
            <person name="Sepulveda M.S."/>
            <person name="Poelchau M.F."/>
            <person name="Murali S.C."/>
            <person name="Chen S."/>
            <person name="Glastad K.M."/>
            <person name="Werren J.H."/>
            <person name="Vineis J.H."/>
            <person name="Bowen J.L."/>
            <person name="Friedrich M."/>
            <person name="Jones J."/>
            <person name="Robertson H.M."/>
            <person name="Feyereisen R."/>
            <person name="Mechler-Hickson A."/>
            <person name="Mathers N."/>
            <person name="Lee C.E."/>
            <person name="Colbourne J.K."/>
            <person name="Biales A."/>
            <person name="Johnston J.S."/>
            <person name="Wellborn G.A."/>
            <person name="Rosendale A.J."/>
            <person name="Cridge A.G."/>
            <person name="Munoz-Torres M.C."/>
            <person name="Bain P.A."/>
            <person name="Manny A.R."/>
            <person name="Major K.M."/>
            <person name="Lambert F.N."/>
            <person name="Vulpe C.D."/>
            <person name="Tuck P."/>
            <person name="Blalock B.J."/>
            <person name="Lin Y.-Y."/>
            <person name="Smith M.E."/>
            <person name="Ochoa-Acuna H."/>
            <person name="Chen M.-J.M."/>
            <person name="Childers C.P."/>
            <person name="Qu J."/>
            <person name="Dugan S."/>
            <person name="Lee S.L."/>
            <person name="Chao H."/>
            <person name="Dinh H."/>
            <person name="Han Y."/>
            <person name="Doddapaneni H."/>
            <person name="Worley K.C."/>
            <person name="Muzny D.M."/>
            <person name="Gibbs R.A."/>
            <person name="Richards S."/>
        </authorList>
    </citation>
    <scope>NUCLEOTIDE SEQUENCE</scope>
    <source>
        <strain evidence="8">HAZT.00-mixed</strain>
        <tissue evidence="8">Whole organism</tissue>
    </source>
</reference>
<dbReference type="InterPro" id="IPR036389">
    <property type="entry name" value="RNase_III_sf"/>
</dbReference>
<evidence type="ECO:0000256" key="3">
    <source>
        <dbReference type="ARBA" id="ARBA00022801"/>
    </source>
</evidence>
<name>A0A6A0GUA3_HYAAZ</name>
<dbReference type="SUPFAM" id="SSF69065">
    <property type="entry name" value="RNase III domain-like"/>
    <property type="match status" value="1"/>
</dbReference>
<sequence length="261" mass="29949">MARAFTDRSAGSNHLTLGSNQRLEFLGDTVLQLVCSEFLYKHFPDHHEGHLSLLRSSLVNNKTQAVVCDDLNLTSFANHRKTDITSNQKHRADLLEALVGAIYIDRGLLYCRRFCDVCLFPRLHQFILNQDWNDPKSKLQQCCLTLRNMDGSEPEIPEYKVIMSQGPTNTRVYKVAVYFRNKRLAVGKGQSIQDAEMNAAEKALLQSQGVFPQLKHQKRILERSFQIQQEAQNQDVSCYENPLPAAFAHVTDHVTRRERYD</sequence>
<dbReference type="OrthoDB" id="67027at2759"/>
<evidence type="ECO:0000259" key="7">
    <source>
        <dbReference type="PROSITE" id="PS50142"/>
    </source>
</evidence>
<dbReference type="InterPro" id="IPR000999">
    <property type="entry name" value="RNase_III_dom"/>
</dbReference>
<keyword evidence="2" id="KW-0255">Endonuclease</keyword>
<gene>
    <name evidence="8" type="ORF">HAZT_HAZT009191</name>
</gene>
<dbReference type="Pfam" id="PF00035">
    <property type="entry name" value="dsrm"/>
    <property type="match status" value="1"/>
</dbReference>
<comment type="caution">
    <text evidence="8">The sequence shown here is derived from an EMBL/GenBank/DDBJ whole genome shotgun (WGS) entry which is preliminary data.</text>
</comment>
<dbReference type="InterPro" id="IPR014720">
    <property type="entry name" value="dsRBD_dom"/>
</dbReference>
<dbReference type="SUPFAM" id="SSF54768">
    <property type="entry name" value="dsRNA-binding domain-like"/>
    <property type="match status" value="1"/>
</dbReference>
<dbReference type="Proteomes" id="UP000711488">
    <property type="component" value="Unassembled WGS sequence"/>
</dbReference>